<dbReference type="Gene3D" id="3.40.50.300">
    <property type="entry name" value="P-loop containing nucleotide triphosphate hydrolases"/>
    <property type="match status" value="1"/>
</dbReference>
<dbReference type="KEGG" id="vta:B1517"/>
<accession>A0A2N8ZMG8</accession>
<dbReference type="InterPro" id="IPR050445">
    <property type="entry name" value="Bact_polysacc_biosynth/exp"/>
</dbReference>
<dbReference type="InterPro" id="IPR027417">
    <property type="entry name" value="P-loop_NTPase"/>
</dbReference>
<protein>
    <submittedName>
        <fullName evidence="1">Capsular polysaccharide biosynthesis protein</fullName>
    </submittedName>
</protein>
<dbReference type="RefSeq" id="WP_102525200.1">
    <property type="nucleotide sequence ID" value="NZ_LT960612.1"/>
</dbReference>
<evidence type="ECO:0000313" key="2">
    <source>
        <dbReference type="Proteomes" id="UP000235828"/>
    </source>
</evidence>
<sequence>MMIPSTHAEIEQIYLAAELAECRSLCITACNSGDGVTSFASALAERYLLAGHTTLLVDLNMFNPAFRNIEIGTEDGAEEWIEHESSHQLFVGLAVPRDLSTQLAYKDPTNMQLAVTDWLEKYDRVIVDTSPLLQVNRGNIPAQSVASACDETILVTLGGTTNANQVSQAMTMLKAGNTHLLGSVLNLRDQPTLAEELSREVQRVKIIPQSWRNKISKSLMKNAFLNLPV</sequence>
<keyword evidence="2" id="KW-1185">Reference proteome</keyword>
<organism evidence="1 2">
    <name type="scientific">Vibrio tapetis subsp. tapetis</name>
    <dbReference type="NCBI Taxonomy" id="1671868"/>
    <lineage>
        <taxon>Bacteria</taxon>
        <taxon>Pseudomonadati</taxon>
        <taxon>Pseudomonadota</taxon>
        <taxon>Gammaproteobacteria</taxon>
        <taxon>Vibrionales</taxon>
        <taxon>Vibrionaceae</taxon>
        <taxon>Vibrio</taxon>
    </lineage>
</organism>
<dbReference type="PANTHER" id="PTHR32309">
    <property type="entry name" value="TYROSINE-PROTEIN KINASE"/>
    <property type="match status" value="1"/>
</dbReference>
<dbReference type="SUPFAM" id="SSF52540">
    <property type="entry name" value="P-loop containing nucleoside triphosphate hydrolases"/>
    <property type="match status" value="1"/>
</dbReference>
<proteinExistence type="predicted"/>
<name>A0A2N8ZMG8_9VIBR</name>
<dbReference type="AlphaFoldDB" id="A0A2N8ZMG8"/>
<gene>
    <name evidence="1" type="ORF">VTAP4600_B1517</name>
</gene>
<dbReference type="EMBL" id="LT960612">
    <property type="protein sequence ID" value="SON53128.1"/>
    <property type="molecule type" value="Genomic_DNA"/>
</dbReference>
<evidence type="ECO:0000313" key="1">
    <source>
        <dbReference type="EMBL" id="SON53128.1"/>
    </source>
</evidence>
<reference evidence="1 2" key="1">
    <citation type="submission" date="2017-10" db="EMBL/GenBank/DDBJ databases">
        <authorList>
            <person name="Banno H."/>
            <person name="Chua N.-H."/>
        </authorList>
    </citation>
    <scope>NUCLEOTIDE SEQUENCE [LARGE SCALE GENOMIC DNA]</scope>
    <source>
        <strain evidence="1">Vibrio tapetis CECT4600</strain>
    </source>
</reference>
<dbReference type="PANTHER" id="PTHR32309:SF31">
    <property type="entry name" value="CAPSULAR EXOPOLYSACCHARIDE FAMILY"/>
    <property type="match status" value="1"/>
</dbReference>
<dbReference type="OrthoDB" id="5812594at2"/>
<dbReference type="Proteomes" id="UP000235828">
    <property type="component" value="Chromosome B"/>
</dbReference>